<dbReference type="RefSeq" id="WP_120015368.1">
    <property type="nucleotide sequence ID" value="NZ_QZWZ01000013.1"/>
</dbReference>
<dbReference type="OrthoDB" id="8094032at2"/>
<feature type="domain" description="DUF2314" evidence="1">
    <location>
        <begin position="59"/>
        <end position="175"/>
    </location>
</feature>
<dbReference type="InterPro" id="IPR018756">
    <property type="entry name" value="DUF2314"/>
</dbReference>
<reference evidence="2 3" key="1">
    <citation type="submission" date="2018-09" db="EMBL/GenBank/DDBJ databases">
        <title>Mesorhizobium carmichaelinearum sp. nov. isolated from Carmichaelinea spp. root nodules in New Zealand.</title>
        <authorList>
            <person name="De Meyer S.E."/>
        </authorList>
    </citation>
    <scope>NUCLEOTIDE SEQUENCE [LARGE SCALE GENOMIC DNA]</scope>
    <source>
        <strain evidence="2 3">ICMP19557</strain>
    </source>
</reference>
<evidence type="ECO:0000313" key="2">
    <source>
        <dbReference type="EMBL" id="RJT37451.1"/>
    </source>
</evidence>
<comment type="caution">
    <text evidence="2">The sequence shown here is derived from an EMBL/GenBank/DDBJ whole genome shotgun (WGS) entry which is preliminary data.</text>
</comment>
<dbReference type="Proteomes" id="UP000272706">
    <property type="component" value="Unassembled WGS sequence"/>
</dbReference>
<dbReference type="AlphaFoldDB" id="A0A3A5KNA5"/>
<protein>
    <submittedName>
        <fullName evidence="2">DUF2314 domain-containing protein</fullName>
    </submittedName>
</protein>
<accession>A0A3A5KNA5</accession>
<name>A0A3A5KNA5_9HYPH</name>
<gene>
    <name evidence="2" type="ORF">D3227_17555</name>
</gene>
<organism evidence="2 3">
    <name type="scientific">Mesorhizobium waimense</name>
    <dbReference type="NCBI Taxonomy" id="1300307"/>
    <lineage>
        <taxon>Bacteria</taxon>
        <taxon>Pseudomonadati</taxon>
        <taxon>Pseudomonadota</taxon>
        <taxon>Alphaproteobacteria</taxon>
        <taxon>Hyphomicrobiales</taxon>
        <taxon>Phyllobacteriaceae</taxon>
        <taxon>Mesorhizobium</taxon>
    </lineage>
</organism>
<evidence type="ECO:0000313" key="3">
    <source>
        <dbReference type="Proteomes" id="UP000272706"/>
    </source>
</evidence>
<dbReference type="EMBL" id="QZWZ01000013">
    <property type="protein sequence ID" value="RJT37451.1"/>
    <property type="molecule type" value="Genomic_DNA"/>
</dbReference>
<evidence type="ECO:0000259" key="1">
    <source>
        <dbReference type="Pfam" id="PF10077"/>
    </source>
</evidence>
<proteinExistence type="predicted"/>
<keyword evidence="3" id="KW-1185">Reference proteome</keyword>
<sequence>MRNPVLAIAFVAALGYGFFNTLGHMPSDKPVAIPEAAPGVSLTAPRPIKENVVAYYTGDEAMQAAKKTGRSTLPRFHKLIAAGAPGTYTVKFPLTQNGATEHIWMQLLGYSDGNFVGLLADEPVNGNKYKMGDRMKVAEADVEDWMIKNGGEVYGGYTVRQALADMPKEQAEKYRITFKD</sequence>
<dbReference type="Pfam" id="PF10077">
    <property type="entry name" value="DUF2314"/>
    <property type="match status" value="1"/>
</dbReference>